<gene>
    <name evidence="2" type="ORF">HG543_34570</name>
</gene>
<accession>A0A848LPX9</accession>
<comment type="caution">
    <text evidence="2">The sequence shown here is derived from an EMBL/GenBank/DDBJ whole genome shotgun (WGS) entry which is preliminary data.</text>
</comment>
<protein>
    <submittedName>
        <fullName evidence="2">Uncharacterized protein</fullName>
    </submittedName>
</protein>
<dbReference type="RefSeq" id="WP_169349185.1">
    <property type="nucleotide sequence ID" value="NZ_JABBJJ010000215.1"/>
</dbReference>
<keyword evidence="1" id="KW-0175">Coiled coil</keyword>
<evidence type="ECO:0000256" key="1">
    <source>
        <dbReference type="SAM" id="Coils"/>
    </source>
</evidence>
<reference evidence="2 3" key="1">
    <citation type="submission" date="2020-04" db="EMBL/GenBank/DDBJ databases">
        <title>Draft genome of Pyxidicoccus fallax type strain.</title>
        <authorList>
            <person name="Whitworth D.E."/>
        </authorList>
    </citation>
    <scope>NUCLEOTIDE SEQUENCE [LARGE SCALE GENOMIC DNA]</scope>
    <source>
        <strain evidence="2 3">DSM 14698</strain>
    </source>
</reference>
<proteinExistence type="predicted"/>
<name>A0A848LPX9_9BACT</name>
<organism evidence="2 3">
    <name type="scientific">Pyxidicoccus fallax</name>
    <dbReference type="NCBI Taxonomy" id="394095"/>
    <lineage>
        <taxon>Bacteria</taxon>
        <taxon>Pseudomonadati</taxon>
        <taxon>Myxococcota</taxon>
        <taxon>Myxococcia</taxon>
        <taxon>Myxococcales</taxon>
        <taxon>Cystobacterineae</taxon>
        <taxon>Myxococcaceae</taxon>
        <taxon>Pyxidicoccus</taxon>
    </lineage>
</organism>
<dbReference type="AlphaFoldDB" id="A0A848LPX9"/>
<keyword evidence="3" id="KW-1185">Reference proteome</keyword>
<sequence length="157" mass="17622">MTMNKNDVIAALIQHIEAKLEKAIQEKAELLAASSEANRDIIEQSQDRVIARWQRFLADARGFKRHPGFSTPAVAEGSLVQLAVKMGGETDFKTHWWLVFPGRQVFTRFIFDGRDIEVNSGQMEYASIVDMKVGDELEVATDGRAFPGCRLKLLSIL</sequence>
<evidence type="ECO:0000313" key="2">
    <source>
        <dbReference type="EMBL" id="NMO19948.1"/>
    </source>
</evidence>
<dbReference type="EMBL" id="JABBJJ010000215">
    <property type="protein sequence ID" value="NMO19948.1"/>
    <property type="molecule type" value="Genomic_DNA"/>
</dbReference>
<dbReference type="Proteomes" id="UP000518300">
    <property type="component" value="Unassembled WGS sequence"/>
</dbReference>
<feature type="coiled-coil region" evidence="1">
    <location>
        <begin position="13"/>
        <end position="40"/>
    </location>
</feature>
<evidence type="ECO:0000313" key="3">
    <source>
        <dbReference type="Proteomes" id="UP000518300"/>
    </source>
</evidence>